<comment type="caution">
    <text evidence="1">The sequence shown here is derived from an EMBL/GenBank/DDBJ whole genome shotgun (WGS) entry which is preliminary data.</text>
</comment>
<keyword evidence="2" id="KW-1185">Reference proteome</keyword>
<name>A0A5B7F6G6_PORTR</name>
<dbReference type="EMBL" id="VSRR010004969">
    <property type="protein sequence ID" value="MPC41205.1"/>
    <property type="molecule type" value="Genomic_DNA"/>
</dbReference>
<gene>
    <name evidence="1" type="ORF">E2C01_034791</name>
</gene>
<evidence type="ECO:0000313" key="1">
    <source>
        <dbReference type="EMBL" id="MPC41205.1"/>
    </source>
</evidence>
<sequence>MQISFSDVFGFSVVCTLTVITTKGGTAKPDTGITYSGFRATACTDGYYQYAVRALKPFEPLEGCKSSMLILDSPS</sequence>
<organism evidence="1 2">
    <name type="scientific">Portunus trituberculatus</name>
    <name type="common">Swimming crab</name>
    <name type="synonym">Neptunus trituberculatus</name>
    <dbReference type="NCBI Taxonomy" id="210409"/>
    <lineage>
        <taxon>Eukaryota</taxon>
        <taxon>Metazoa</taxon>
        <taxon>Ecdysozoa</taxon>
        <taxon>Arthropoda</taxon>
        <taxon>Crustacea</taxon>
        <taxon>Multicrustacea</taxon>
        <taxon>Malacostraca</taxon>
        <taxon>Eumalacostraca</taxon>
        <taxon>Eucarida</taxon>
        <taxon>Decapoda</taxon>
        <taxon>Pleocyemata</taxon>
        <taxon>Brachyura</taxon>
        <taxon>Eubrachyura</taxon>
        <taxon>Portunoidea</taxon>
        <taxon>Portunidae</taxon>
        <taxon>Portuninae</taxon>
        <taxon>Portunus</taxon>
    </lineage>
</organism>
<evidence type="ECO:0000313" key="2">
    <source>
        <dbReference type="Proteomes" id="UP000324222"/>
    </source>
</evidence>
<dbReference type="AlphaFoldDB" id="A0A5B7F6G6"/>
<proteinExistence type="predicted"/>
<dbReference type="Proteomes" id="UP000324222">
    <property type="component" value="Unassembled WGS sequence"/>
</dbReference>
<accession>A0A5B7F6G6</accession>
<protein>
    <submittedName>
        <fullName evidence="1">Uncharacterized protein</fullName>
    </submittedName>
</protein>
<reference evidence="1 2" key="1">
    <citation type="submission" date="2019-05" db="EMBL/GenBank/DDBJ databases">
        <title>Another draft genome of Portunus trituberculatus and its Hox gene families provides insights of decapod evolution.</title>
        <authorList>
            <person name="Jeong J.-H."/>
            <person name="Song I."/>
            <person name="Kim S."/>
            <person name="Choi T."/>
            <person name="Kim D."/>
            <person name="Ryu S."/>
            <person name="Kim W."/>
        </authorList>
    </citation>
    <scope>NUCLEOTIDE SEQUENCE [LARGE SCALE GENOMIC DNA]</scope>
    <source>
        <tissue evidence="1">Muscle</tissue>
    </source>
</reference>